<evidence type="ECO:0000313" key="1">
    <source>
        <dbReference type="EMBL" id="MBE5041239.1"/>
    </source>
</evidence>
<accession>A0A9D5M808</accession>
<dbReference type="Gene3D" id="3.30.1240.10">
    <property type="match status" value="1"/>
</dbReference>
<proteinExistence type="predicted"/>
<name>A0A9D5M808_9FIRM</name>
<dbReference type="Proteomes" id="UP000806542">
    <property type="component" value="Unassembled WGS sequence"/>
</dbReference>
<dbReference type="InterPro" id="IPR036412">
    <property type="entry name" value="HAD-like_sf"/>
</dbReference>
<dbReference type="EMBL" id="JADCKB010000045">
    <property type="protein sequence ID" value="MBE5041239.1"/>
    <property type="molecule type" value="Genomic_DNA"/>
</dbReference>
<dbReference type="InterPro" id="IPR000150">
    <property type="entry name" value="Cof"/>
</dbReference>
<protein>
    <submittedName>
        <fullName evidence="1">Cof-type HAD-IIB family hydrolase</fullName>
    </submittedName>
</protein>
<dbReference type="Gene3D" id="3.40.50.1000">
    <property type="entry name" value="HAD superfamily/HAD-like"/>
    <property type="match status" value="1"/>
</dbReference>
<dbReference type="GO" id="GO:0016791">
    <property type="term" value="F:phosphatase activity"/>
    <property type="evidence" value="ECO:0007669"/>
    <property type="project" value="UniProtKB-ARBA"/>
</dbReference>
<evidence type="ECO:0000313" key="2">
    <source>
        <dbReference type="Proteomes" id="UP000806542"/>
    </source>
</evidence>
<dbReference type="SFLD" id="SFLDS00003">
    <property type="entry name" value="Haloacid_Dehalogenase"/>
    <property type="match status" value="1"/>
</dbReference>
<dbReference type="PANTHER" id="PTHR10000:SF25">
    <property type="entry name" value="PHOSPHATASE YKRA-RELATED"/>
    <property type="match status" value="1"/>
</dbReference>
<keyword evidence="1" id="KW-0378">Hydrolase</keyword>
<dbReference type="PANTHER" id="PTHR10000">
    <property type="entry name" value="PHOSPHOSERINE PHOSPHATASE"/>
    <property type="match status" value="1"/>
</dbReference>
<organism evidence="1 2">
    <name type="scientific">Ructibacterium gallinarum</name>
    <dbReference type="NCBI Taxonomy" id="2779355"/>
    <lineage>
        <taxon>Bacteria</taxon>
        <taxon>Bacillati</taxon>
        <taxon>Bacillota</taxon>
        <taxon>Clostridia</taxon>
        <taxon>Eubacteriales</taxon>
        <taxon>Oscillospiraceae</taxon>
        <taxon>Ructibacterium</taxon>
    </lineage>
</organism>
<dbReference type="NCBIfam" id="TIGR00099">
    <property type="entry name" value="Cof-subfamily"/>
    <property type="match status" value="1"/>
</dbReference>
<reference evidence="1" key="1">
    <citation type="submission" date="2020-10" db="EMBL/GenBank/DDBJ databases">
        <title>ChiBAC.</title>
        <authorList>
            <person name="Zenner C."/>
            <person name="Hitch T.C.A."/>
            <person name="Clavel T."/>
        </authorList>
    </citation>
    <scope>NUCLEOTIDE SEQUENCE</scope>
    <source>
        <strain evidence="1">DSM 107454</strain>
    </source>
</reference>
<dbReference type="NCBIfam" id="TIGR01484">
    <property type="entry name" value="HAD-SF-IIB"/>
    <property type="match status" value="1"/>
</dbReference>
<dbReference type="GO" id="GO:0005829">
    <property type="term" value="C:cytosol"/>
    <property type="evidence" value="ECO:0007669"/>
    <property type="project" value="TreeGrafter"/>
</dbReference>
<keyword evidence="2" id="KW-1185">Reference proteome</keyword>
<dbReference type="SFLD" id="SFLDG01140">
    <property type="entry name" value="C2.B:_Phosphomannomutase_and_P"/>
    <property type="match status" value="1"/>
</dbReference>
<dbReference type="Pfam" id="PF08282">
    <property type="entry name" value="Hydrolase_3"/>
    <property type="match status" value="1"/>
</dbReference>
<dbReference type="AlphaFoldDB" id="A0A9D5M808"/>
<dbReference type="SUPFAM" id="SSF56784">
    <property type="entry name" value="HAD-like"/>
    <property type="match status" value="1"/>
</dbReference>
<dbReference type="InterPro" id="IPR006379">
    <property type="entry name" value="HAD-SF_hydro_IIB"/>
</dbReference>
<comment type="caution">
    <text evidence="1">The sequence shown here is derived from an EMBL/GenBank/DDBJ whole genome shotgun (WGS) entry which is preliminary data.</text>
</comment>
<dbReference type="GO" id="GO:0000287">
    <property type="term" value="F:magnesium ion binding"/>
    <property type="evidence" value="ECO:0007669"/>
    <property type="project" value="TreeGrafter"/>
</dbReference>
<gene>
    <name evidence="1" type="ORF">INF28_12330</name>
</gene>
<sequence length="264" mass="29680">MKHYKGAVFFDVDGTLVDERKKIYTPTLKTAAAIMKIKENGYLVGIATGRARCYIPETGIDFDCYVTCNGAVAEVEGKEIFNDYIALPQLQELVDYMKKEKIGFELEGSQRCYYQPEAVEDFMELMEHFHITADCFSPLQSLTQLKTNKILITFHQMEQFENMRTRFGEDYAIIQHHRNLSADVGKKNISKATGIQAVIDYLGLDIRDTYAFGDDGNDFEMLQTVGHGVAMTPHAPRLDEVADSITGGVEEDGVYCGLKNLGLI</sequence>
<dbReference type="RefSeq" id="WP_226393771.1">
    <property type="nucleotide sequence ID" value="NZ_JADCKB010000045.1"/>
</dbReference>
<dbReference type="InterPro" id="IPR023214">
    <property type="entry name" value="HAD_sf"/>
</dbReference>